<feature type="region of interest" description="Disordered" evidence="2">
    <location>
        <begin position="165"/>
        <end position="184"/>
    </location>
</feature>
<gene>
    <name evidence="3" type="ORF">AB1Y20_012141</name>
</gene>
<evidence type="ECO:0000256" key="1">
    <source>
        <dbReference type="SAM" id="Coils"/>
    </source>
</evidence>
<keyword evidence="1" id="KW-0175">Coiled coil</keyword>
<evidence type="ECO:0000256" key="2">
    <source>
        <dbReference type="SAM" id="MobiDB-lite"/>
    </source>
</evidence>
<dbReference type="Proteomes" id="UP001515480">
    <property type="component" value="Unassembled WGS sequence"/>
</dbReference>
<feature type="region of interest" description="Disordered" evidence="2">
    <location>
        <begin position="1065"/>
        <end position="1087"/>
    </location>
</feature>
<organism evidence="3 4">
    <name type="scientific">Prymnesium parvum</name>
    <name type="common">Toxic golden alga</name>
    <dbReference type="NCBI Taxonomy" id="97485"/>
    <lineage>
        <taxon>Eukaryota</taxon>
        <taxon>Haptista</taxon>
        <taxon>Haptophyta</taxon>
        <taxon>Prymnesiophyceae</taxon>
        <taxon>Prymnesiales</taxon>
        <taxon>Prymnesiaceae</taxon>
        <taxon>Prymnesium</taxon>
    </lineage>
</organism>
<accession>A0AB34IQX7</accession>
<dbReference type="AlphaFoldDB" id="A0AB34IQX7"/>
<feature type="coiled-coil region" evidence="1">
    <location>
        <begin position="314"/>
        <end position="376"/>
    </location>
</feature>
<comment type="caution">
    <text evidence="3">The sequence shown here is derived from an EMBL/GenBank/DDBJ whole genome shotgun (WGS) entry which is preliminary data.</text>
</comment>
<sequence length="1087" mass="120824">MGNPLERFDVSHLWSEEDLPGQSQLPELIATVQEELDNIDGKVVEPAPTDQAELLDEDTLRLREQRLREQRLDRWVHERAFSYSAVTQSAEQLHAILDQLEDRPAPLRQRSEMDDEARPSDQKPLDSTDVVAKRMTKLVEHFQDFADDLHGVVSWLEQRHDRLDRTEAQTEDGRRRSSAKRLSLTASGQRGFNARGWSIEEEVAARTDAQQVLEAVEFVDIEMMATLSRFCAKLSAFASAKSAMPSFPDRTKSRFSLGTSTSTITDDQKVSELRETIANLKLQLQRSGDDGNGDDKDGLGNSEEAQVLRLLEASTENRARITALQEEAIKLEQQKAPLVTKLEELREQVEFTRHKQSMLQEEVASYQHERRQLLAKFEAEWRQEEIEAAACSDESTLLLKAKAALHADISRGCEPVHRIEGSLEEIVAQLSSHNNTLRSRMRAVAQEFDFILDSGYMNNMEHGSKEHTAMLRAGGIANGVLKMVPLESVLAKLNKADERASKRGRTANPNGGAATPVQLAALVSKPVPNWPSERQFTMLDTELETVSGLLSQLRAAFPPEPPEIGHCSPFRFCPVAASASDRVRFLDEKAPNGLMMYTVQSDNAPSDDELEGLGRRLRRAEARLGALLEQLARLQDEASPSAFPASASYSRSKSELLEQDMTGVAEGNGSKQDSQSGVHRSPKPPRPVTQQPSTSGKKKAKKGELQQREPEDGDDTIESQSLRSDQTGPRQATETAVNPLAVTQEASSPSLEQVFEAFNKRRVNTERMHEVFDQKLQHLEVLLQAYEASKAQREHLAANVLMKNENEAFPPIALKDAEGPGQEVECSSSTSAVGTSPLRRGEAELNHRPSHGSNALPHRSSTGGMGKSDAVVASDISQPKPAITYWDLYEAKQMFVQLRTQAMRMNDESVRLQETLDQLLATKQALRKGITPSAAQGNYPVHSPEMQPEEGDYAHALDATIAKLKLEMARRKAVAQEYDAKIAAFRSLWTVGAQQIEEAKQHDKFGNKISSSAGREFTMPPKQLSVMSMQADNPEENLEEREFLASLRGLGNTVRAKMLLKKYHRQLTQGNHDGADKEESPAAQDTS</sequence>
<feature type="coiled-coil region" evidence="1">
    <location>
        <begin position="610"/>
        <end position="637"/>
    </location>
</feature>
<proteinExistence type="predicted"/>
<protein>
    <submittedName>
        <fullName evidence="3">Uncharacterized protein</fullName>
    </submittedName>
</protein>
<feature type="region of interest" description="Disordered" evidence="2">
    <location>
        <begin position="664"/>
        <end position="735"/>
    </location>
</feature>
<evidence type="ECO:0000313" key="4">
    <source>
        <dbReference type="Proteomes" id="UP001515480"/>
    </source>
</evidence>
<feature type="compositionally biased region" description="Polar residues" evidence="2">
    <location>
        <begin position="718"/>
        <end position="735"/>
    </location>
</feature>
<name>A0AB34IQX7_PRYPA</name>
<dbReference type="EMBL" id="JBGBPQ010000021">
    <property type="protein sequence ID" value="KAL1503668.1"/>
    <property type="molecule type" value="Genomic_DNA"/>
</dbReference>
<feature type="compositionally biased region" description="Basic and acidic residues" evidence="2">
    <location>
        <begin position="165"/>
        <end position="175"/>
    </location>
</feature>
<feature type="region of interest" description="Disordered" evidence="2">
    <location>
        <begin position="818"/>
        <end position="869"/>
    </location>
</feature>
<reference evidence="3 4" key="1">
    <citation type="journal article" date="2024" name="Science">
        <title>Giant polyketide synthase enzymes in the biosynthesis of giant marine polyether toxins.</title>
        <authorList>
            <person name="Fallon T.R."/>
            <person name="Shende V.V."/>
            <person name="Wierzbicki I.H."/>
            <person name="Pendleton A.L."/>
            <person name="Watervoot N.F."/>
            <person name="Auber R.P."/>
            <person name="Gonzalez D.J."/>
            <person name="Wisecaver J.H."/>
            <person name="Moore B.S."/>
        </authorList>
    </citation>
    <scope>NUCLEOTIDE SEQUENCE [LARGE SCALE GENOMIC DNA]</scope>
    <source>
        <strain evidence="3 4">12B1</strain>
    </source>
</reference>
<evidence type="ECO:0000313" key="3">
    <source>
        <dbReference type="EMBL" id="KAL1503668.1"/>
    </source>
</evidence>
<feature type="compositionally biased region" description="Polar residues" evidence="2">
    <location>
        <begin position="825"/>
        <end position="834"/>
    </location>
</feature>
<keyword evidence="4" id="KW-1185">Reference proteome</keyword>
<feature type="compositionally biased region" description="Polar residues" evidence="2">
    <location>
        <begin position="669"/>
        <end position="678"/>
    </location>
</feature>